<name>Q4RHL3_TETNG</name>
<feature type="region of interest" description="Disordered" evidence="1">
    <location>
        <begin position="58"/>
        <end position="92"/>
    </location>
</feature>
<reference evidence="2" key="2">
    <citation type="submission" date="2004-02" db="EMBL/GenBank/DDBJ databases">
        <authorList>
            <consortium name="Genoscope"/>
            <consortium name="Whitehead Institute Centre for Genome Research"/>
        </authorList>
    </citation>
    <scope>NUCLEOTIDE SEQUENCE</scope>
</reference>
<organism evidence="2">
    <name type="scientific">Tetraodon nigroviridis</name>
    <name type="common">Spotted green pufferfish</name>
    <name type="synonym">Chelonodon nigroviridis</name>
    <dbReference type="NCBI Taxonomy" id="99883"/>
    <lineage>
        <taxon>Eukaryota</taxon>
        <taxon>Metazoa</taxon>
        <taxon>Chordata</taxon>
        <taxon>Craniata</taxon>
        <taxon>Vertebrata</taxon>
        <taxon>Euteleostomi</taxon>
        <taxon>Actinopterygii</taxon>
        <taxon>Neopterygii</taxon>
        <taxon>Teleostei</taxon>
        <taxon>Neoteleostei</taxon>
        <taxon>Acanthomorphata</taxon>
        <taxon>Eupercaria</taxon>
        <taxon>Tetraodontiformes</taxon>
        <taxon>Tetradontoidea</taxon>
        <taxon>Tetraodontidae</taxon>
        <taxon>Tetraodon</taxon>
    </lineage>
</organism>
<gene>
    <name evidence="2" type="ORF">GSTENG00034285001</name>
</gene>
<evidence type="ECO:0000256" key="1">
    <source>
        <dbReference type="SAM" id="MobiDB-lite"/>
    </source>
</evidence>
<dbReference type="AlphaFoldDB" id="Q4RHL3"/>
<accession>Q4RHL3</accession>
<comment type="caution">
    <text evidence="2">The sequence shown here is derived from an EMBL/GenBank/DDBJ whole genome shotgun (WGS) entry which is preliminary data.</text>
</comment>
<sequence length="92" mass="10479">MQKQQLSRQVCTSEQQQPIRLERLVRIQPLWSVVEGKQGRCKTLSDSTVMRKKEILPHRTPSRPLFQTARSDVEDNASPANLGYGGKRGPLH</sequence>
<proteinExistence type="predicted"/>
<dbReference type="KEGG" id="tng:GSTEN00034285G001"/>
<protein>
    <submittedName>
        <fullName evidence="2">(spotted green pufferfish) hypothetical protein</fullName>
    </submittedName>
</protein>
<dbReference type="EMBL" id="CAAE01015045">
    <property type="protein sequence ID" value="CAG12119.1"/>
    <property type="molecule type" value="Genomic_DNA"/>
</dbReference>
<evidence type="ECO:0000313" key="2">
    <source>
        <dbReference type="EMBL" id="CAG12119.1"/>
    </source>
</evidence>
<feature type="compositionally biased region" description="Gly residues" evidence="1">
    <location>
        <begin position="83"/>
        <end position="92"/>
    </location>
</feature>
<reference evidence="2" key="1">
    <citation type="journal article" date="2004" name="Nature">
        <title>Genome duplication in the teleost fish Tetraodon nigroviridis reveals the early vertebrate proto-karyotype.</title>
        <authorList>
            <person name="Jaillon O."/>
            <person name="Aury J.-M."/>
            <person name="Brunet F."/>
            <person name="Petit J.-L."/>
            <person name="Stange-Thomann N."/>
            <person name="Mauceli E."/>
            <person name="Bouneau L."/>
            <person name="Fischer C."/>
            <person name="Ozouf-Costaz C."/>
            <person name="Bernot A."/>
            <person name="Nicaud S."/>
            <person name="Jaffe D."/>
            <person name="Fisher S."/>
            <person name="Lutfalla G."/>
            <person name="Dossat C."/>
            <person name="Segurens B."/>
            <person name="Dasilva C."/>
            <person name="Salanoubat M."/>
            <person name="Levy M."/>
            <person name="Boudet N."/>
            <person name="Castellano S."/>
            <person name="Anthouard V."/>
            <person name="Jubin C."/>
            <person name="Castelli V."/>
            <person name="Katinka M."/>
            <person name="Vacherie B."/>
            <person name="Biemont C."/>
            <person name="Skalli Z."/>
            <person name="Cattolico L."/>
            <person name="Poulain J."/>
            <person name="De Berardinis V."/>
            <person name="Cruaud C."/>
            <person name="Duprat S."/>
            <person name="Brottier P."/>
            <person name="Coutanceau J.-P."/>
            <person name="Gouzy J."/>
            <person name="Parra G."/>
            <person name="Lardier G."/>
            <person name="Chapple C."/>
            <person name="McKernan K.J."/>
            <person name="McEwan P."/>
            <person name="Bosak S."/>
            <person name="Kellis M."/>
            <person name="Volff J.-N."/>
            <person name="Guigo R."/>
            <person name="Zody M.C."/>
            <person name="Mesirov J."/>
            <person name="Lindblad-Toh K."/>
            <person name="Birren B."/>
            <person name="Nusbaum C."/>
            <person name="Kahn D."/>
            <person name="Robinson-Rechavi M."/>
            <person name="Laudet V."/>
            <person name="Schachter V."/>
            <person name="Quetier F."/>
            <person name="Saurin W."/>
            <person name="Scarpelli C."/>
            <person name="Wincker P."/>
            <person name="Lander E.S."/>
            <person name="Weissenbach J."/>
            <person name="Roest Crollius H."/>
        </authorList>
    </citation>
    <scope>NUCLEOTIDE SEQUENCE [LARGE SCALE GENOMIC DNA]</scope>
</reference>